<gene>
    <name evidence="1" type="ORF">ACFPOB_17930</name>
</gene>
<name>A0ABW0IT05_9HYPH</name>
<sequence length="200" mass="21853">MASTVPNPEAGRLAYWRIMTGLQTHYGDFTSRVVVDIAGVGHRKTIENYLAFLLAEKVVRITGSDQRGAAATHRYRIINHGEAPPLRRGDSSLGQRQQALWTAMRSLSQFRASVLAEAASTDTCVIARETASGYVADLLRAGYLAIAGSAPERKQTLIYRLVRNTGPRAPIVMRPESACFDLNLMQVVNLNTRLAAARAA</sequence>
<dbReference type="Proteomes" id="UP001596053">
    <property type="component" value="Unassembled WGS sequence"/>
</dbReference>
<dbReference type="RefSeq" id="WP_377799766.1">
    <property type="nucleotide sequence ID" value="NZ_JBHSLW010000028.1"/>
</dbReference>
<protein>
    <recommendedName>
        <fullName evidence="3">Transcriptional regulator</fullName>
    </recommendedName>
</protein>
<comment type="caution">
    <text evidence="1">The sequence shown here is derived from an EMBL/GenBank/DDBJ whole genome shotgun (WGS) entry which is preliminary data.</text>
</comment>
<evidence type="ECO:0000313" key="1">
    <source>
        <dbReference type="EMBL" id="MFC5421441.1"/>
    </source>
</evidence>
<evidence type="ECO:0000313" key="2">
    <source>
        <dbReference type="Proteomes" id="UP001596053"/>
    </source>
</evidence>
<reference evidence="2" key="1">
    <citation type="journal article" date="2019" name="Int. J. Syst. Evol. Microbiol.">
        <title>The Global Catalogue of Microorganisms (GCM) 10K type strain sequencing project: providing services to taxonomists for standard genome sequencing and annotation.</title>
        <authorList>
            <consortium name="The Broad Institute Genomics Platform"/>
            <consortium name="The Broad Institute Genome Sequencing Center for Infectious Disease"/>
            <person name="Wu L."/>
            <person name="Ma J."/>
        </authorList>
    </citation>
    <scope>NUCLEOTIDE SEQUENCE [LARGE SCALE GENOMIC DNA]</scope>
    <source>
        <strain evidence="2">NCAIM B.01391</strain>
    </source>
</reference>
<dbReference type="EMBL" id="JBHSLW010000028">
    <property type="protein sequence ID" value="MFC5421441.1"/>
    <property type="molecule type" value="Genomic_DNA"/>
</dbReference>
<accession>A0ABW0IT05</accession>
<organism evidence="1 2">
    <name type="scientific">Bosea eneae</name>
    <dbReference type="NCBI Taxonomy" id="151454"/>
    <lineage>
        <taxon>Bacteria</taxon>
        <taxon>Pseudomonadati</taxon>
        <taxon>Pseudomonadota</taxon>
        <taxon>Alphaproteobacteria</taxon>
        <taxon>Hyphomicrobiales</taxon>
        <taxon>Boseaceae</taxon>
        <taxon>Bosea</taxon>
    </lineage>
</organism>
<keyword evidence="2" id="KW-1185">Reference proteome</keyword>
<evidence type="ECO:0008006" key="3">
    <source>
        <dbReference type="Google" id="ProtNLM"/>
    </source>
</evidence>
<proteinExistence type="predicted"/>